<comment type="caution">
    <text evidence="1">The sequence shown here is derived from an EMBL/GenBank/DDBJ whole genome shotgun (WGS) entry which is preliminary data.</text>
</comment>
<accession>A0ABN1SYJ8</accession>
<dbReference type="RefSeq" id="WP_301477096.1">
    <property type="nucleotide sequence ID" value="NZ_BAAAHU010000018.1"/>
</dbReference>
<evidence type="ECO:0000313" key="2">
    <source>
        <dbReference type="Proteomes" id="UP001501072"/>
    </source>
</evidence>
<dbReference type="Proteomes" id="UP001501072">
    <property type="component" value="Unassembled WGS sequence"/>
</dbReference>
<reference evidence="1 2" key="1">
    <citation type="journal article" date="2019" name="Int. J. Syst. Evol. Microbiol.">
        <title>The Global Catalogue of Microorganisms (GCM) 10K type strain sequencing project: providing services to taxonomists for standard genome sequencing and annotation.</title>
        <authorList>
            <consortium name="The Broad Institute Genomics Platform"/>
            <consortium name="The Broad Institute Genome Sequencing Center for Infectious Disease"/>
            <person name="Wu L."/>
            <person name="Ma J."/>
        </authorList>
    </citation>
    <scope>NUCLEOTIDE SEQUENCE [LARGE SCALE GENOMIC DNA]</scope>
    <source>
        <strain evidence="1 2">JCM 11269</strain>
    </source>
</reference>
<organism evidence="1 2">
    <name type="scientific">Streptomyces thermogriseus</name>
    <dbReference type="NCBI Taxonomy" id="75292"/>
    <lineage>
        <taxon>Bacteria</taxon>
        <taxon>Bacillati</taxon>
        <taxon>Actinomycetota</taxon>
        <taxon>Actinomycetes</taxon>
        <taxon>Kitasatosporales</taxon>
        <taxon>Streptomycetaceae</taxon>
        <taxon>Streptomyces</taxon>
    </lineage>
</organism>
<protein>
    <submittedName>
        <fullName evidence="1">SMI1/KNR4 family protein</fullName>
    </submittedName>
</protein>
<evidence type="ECO:0000313" key="1">
    <source>
        <dbReference type="EMBL" id="GAA1008797.1"/>
    </source>
</evidence>
<gene>
    <name evidence="1" type="ORF">GCM10009564_22280</name>
</gene>
<dbReference type="EMBL" id="BAAAHU010000018">
    <property type="protein sequence ID" value="GAA1008797.1"/>
    <property type="molecule type" value="Genomic_DNA"/>
</dbReference>
<sequence length="183" mass="19849">MALLESIEALWREAERLNRPIASFRVPGLTADEVERTFGGPVPADVATWFGWCNGVERCPGQTQDDAALIPGYEPLSASEAAAVRASYGMEDPLLGDNWFPLLATGGGDFYAAVHEPPSMPSRVVSVMIGGESSRAYDSMEHMVNTFRELYRSGVFFVAEDGTLDADDEQWIAIETGSRPDGA</sequence>
<proteinExistence type="predicted"/>
<name>A0ABN1SYJ8_9ACTN</name>
<keyword evidence="2" id="KW-1185">Reference proteome</keyword>